<organism evidence="1 2">
    <name type="scientific">Lasiosphaeria miniovina</name>
    <dbReference type="NCBI Taxonomy" id="1954250"/>
    <lineage>
        <taxon>Eukaryota</taxon>
        <taxon>Fungi</taxon>
        <taxon>Dikarya</taxon>
        <taxon>Ascomycota</taxon>
        <taxon>Pezizomycotina</taxon>
        <taxon>Sordariomycetes</taxon>
        <taxon>Sordariomycetidae</taxon>
        <taxon>Sordariales</taxon>
        <taxon>Lasiosphaeriaceae</taxon>
        <taxon>Lasiosphaeria</taxon>
    </lineage>
</organism>
<name>A0AA39ZTS3_9PEZI</name>
<dbReference type="GeneID" id="85329460"/>
<dbReference type="PANTHER" id="PTHR37535:SF3">
    <property type="entry name" value="FLUG DOMAIN-CONTAINING PROTEIN"/>
    <property type="match status" value="1"/>
</dbReference>
<dbReference type="Pfam" id="PF11917">
    <property type="entry name" value="DUF3435"/>
    <property type="match status" value="1"/>
</dbReference>
<dbReference type="PANTHER" id="PTHR37535">
    <property type="entry name" value="FLUG DOMAIN PROTEIN"/>
    <property type="match status" value="1"/>
</dbReference>
<dbReference type="AlphaFoldDB" id="A0AA39ZTS3"/>
<dbReference type="RefSeq" id="XP_060290284.1">
    <property type="nucleotide sequence ID" value="XM_060446190.1"/>
</dbReference>
<reference evidence="1" key="1">
    <citation type="submission" date="2023-06" db="EMBL/GenBank/DDBJ databases">
        <title>Genome-scale phylogeny and comparative genomics of the fungal order Sordariales.</title>
        <authorList>
            <consortium name="Lawrence Berkeley National Laboratory"/>
            <person name="Hensen N."/>
            <person name="Bonometti L."/>
            <person name="Westerberg I."/>
            <person name="Brannstrom I.O."/>
            <person name="Guillou S."/>
            <person name="Cros-Aarteil S."/>
            <person name="Calhoun S."/>
            <person name="Haridas S."/>
            <person name="Kuo A."/>
            <person name="Mondo S."/>
            <person name="Pangilinan J."/>
            <person name="Riley R."/>
            <person name="LaButti K."/>
            <person name="Andreopoulos B."/>
            <person name="Lipzen A."/>
            <person name="Chen C."/>
            <person name="Yanf M."/>
            <person name="Daum C."/>
            <person name="Ng V."/>
            <person name="Clum A."/>
            <person name="Steindorff A."/>
            <person name="Ohm R."/>
            <person name="Martin F."/>
            <person name="Silar P."/>
            <person name="Natvig D."/>
            <person name="Lalanne C."/>
            <person name="Gautier V."/>
            <person name="Ament-velasquez S.L."/>
            <person name="Kruys A."/>
            <person name="Hutchinson M.I."/>
            <person name="Powell A.J."/>
            <person name="Barry K."/>
            <person name="Miller A.N."/>
            <person name="Grigoriev I.V."/>
            <person name="Debuchy R."/>
            <person name="Gladieux P."/>
            <person name="Thoren M.H."/>
            <person name="Johannesson H."/>
        </authorList>
    </citation>
    <scope>NUCLEOTIDE SEQUENCE</scope>
    <source>
        <strain evidence="1">SMH2392-1A</strain>
    </source>
</reference>
<proteinExistence type="predicted"/>
<evidence type="ECO:0000313" key="1">
    <source>
        <dbReference type="EMBL" id="KAK0703425.1"/>
    </source>
</evidence>
<dbReference type="Proteomes" id="UP001172101">
    <property type="component" value="Unassembled WGS sequence"/>
</dbReference>
<keyword evidence="2" id="KW-1185">Reference proteome</keyword>
<dbReference type="InterPro" id="IPR021842">
    <property type="entry name" value="DUF3435"/>
</dbReference>
<evidence type="ECO:0000313" key="2">
    <source>
        <dbReference type="Proteomes" id="UP001172101"/>
    </source>
</evidence>
<dbReference type="EMBL" id="JAUIRO010000008">
    <property type="protein sequence ID" value="KAK0703425.1"/>
    <property type="molecule type" value="Genomic_DNA"/>
</dbReference>
<gene>
    <name evidence="1" type="ORF">B0T26DRAFT_756982</name>
</gene>
<comment type="caution">
    <text evidence="1">The sequence shown here is derived from an EMBL/GenBank/DDBJ whole genome shotgun (WGS) entry which is preliminary data.</text>
</comment>
<protein>
    <submittedName>
        <fullName evidence="1">Uncharacterized protein</fullName>
    </submittedName>
</protein>
<accession>A0AA39ZTS3</accession>
<sequence>MISVGEERFCGFLTAARREYDSVAEPVDPDEFLKTCHAPTSKSYLHWRCKYSRIKKELSIVTYWKVLCMLYADKCATVSNEVPQWIPIVLVAEFVLDSSIKNESGLYVGDLDQICTTIGWSTRKSWLTSASMNVEFHVFPPAPGSQRARIGMVVTLRRTKRIAGRSRPKKFGFHEEDTLLRDPILYMESLAFAEGAFESDFQSPDDIYNLGQPRLILPWKKKWRDRPIFGDIQGRGKNVTISLDRPFSYTKGRKLLIKLGQA</sequence>